<dbReference type="Proteomes" id="UP000000328">
    <property type="component" value="Chromosome"/>
</dbReference>
<dbReference type="InterPro" id="IPR050627">
    <property type="entry name" value="Nitroreductase/BluB"/>
</dbReference>
<dbReference type="EMBL" id="CP002000">
    <property type="protein sequence ID" value="ADJ47224.1"/>
    <property type="molecule type" value="Genomic_DNA"/>
</dbReference>
<dbReference type="KEGG" id="amd:AMED_5464"/>
<dbReference type="HOGENOM" id="CLU_051479_3_0_11"/>
<dbReference type="PANTHER" id="PTHR23026">
    <property type="entry name" value="NADPH NITROREDUCTASE"/>
    <property type="match status" value="1"/>
</dbReference>
<evidence type="ECO:0008006" key="4">
    <source>
        <dbReference type="Google" id="ProtNLM"/>
    </source>
</evidence>
<gene>
    <name evidence="2" type="ordered locus">AMED_5464</name>
</gene>
<proteinExistence type="predicted"/>
<dbReference type="OrthoDB" id="8156917at2"/>
<dbReference type="eggNOG" id="COG0778">
    <property type="taxonomic scope" value="Bacteria"/>
</dbReference>
<dbReference type="SUPFAM" id="SSF55469">
    <property type="entry name" value="FMN-dependent nitroreductase-like"/>
    <property type="match status" value="2"/>
</dbReference>
<dbReference type="Gene3D" id="3.40.109.10">
    <property type="entry name" value="NADH Oxidase"/>
    <property type="match status" value="2"/>
</dbReference>
<organism evidence="2 3">
    <name type="scientific">Amycolatopsis mediterranei (strain U-32)</name>
    <dbReference type="NCBI Taxonomy" id="749927"/>
    <lineage>
        <taxon>Bacteria</taxon>
        <taxon>Bacillati</taxon>
        <taxon>Actinomycetota</taxon>
        <taxon>Actinomycetes</taxon>
        <taxon>Pseudonocardiales</taxon>
        <taxon>Pseudonocardiaceae</taxon>
        <taxon>Amycolatopsis</taxon>
    </lineage>
</organism>
<evidence type="ECO:0000313" key="2">
    <source>
        <dbReference type="EMBL" id="ADJ47224.1"/>
    </source>
</evidence>
<dbReference type="AlphaFoldDB" id="A0A0H3DC53"/>
<dbReference type="PANTHER" id="PTHR23026:SF123">
    <property type="entry name" value="NAD(P)H NITROREDUCTASE RV3131-RELATED"/>
    <property type="match status" value="1"/>
</dbReference>
<dbReference type="GO" id="GO:0016491">
    <property type="term" value="F:oxidoreductase activity"/>
    <property type="evidence" value="ECO:0007669"/>
    <property type="project" value="InterPro"/>
</dbReference>
<dbReference type="NCBIfam" id="NF047509">
    <property type="entry name" value="Rv3131_FMN_oxido"/>
    <property type="match status" value="1"/>
</dbReference>
<protein>
    <recommendedName>
        <fullName evidence="4">Nitroreductase domain-containing protein</fullName>
    </recommendedName>
</protein>
<feature type="region of interest" description="Disordered" evidence="1">
    <location>
        <begin position="188"/>
        <end position="209"/>
    </location>
</feature>
<accession>A0A0H3DC53</accession>
<reference evidence="2 3" key="1">
    <citation type="journal article" date="2010" name="Cell Res.">
        <title>Complete genome sequence of the rifamycin SV-producing Amycolatopsis mediterranei U32 revealed its genetic characteristics in phylogeny and metabolism.</title>
        <authorList>
            <person name="Zhao W."/>
            <person name="Zhong Y."/>
            <person name="Yuan H."/>
            <person name="Wang J."/>
            <person name="Zheng H."/>
            <person name="Wang Y."/>
            <person name="Cen X."/>
            <person name="Xu F."/>
            <person name="Bai J."/>
            <person name="Han X."/>
            <person name="Lu G."/>
            <person name="Zhu Y."/>
            <person name="Shao Z."/>
            <person name="Yan H."/>
            <person name="Li C."/>
            <person name="Peng N."/>
            <person name="Zhang Z."/>
            <person name="Zhang Y."/>
            <person name="Lin W."/>
            <person name="Fan Y."/>
            <person name="Qin Z."/>
            <person name="Hu Y."/>
            <person name="Zhu B."/>
            <person name="Wang S."/>
            <person name="Ding X."/>
            <person name="Zhao G.P."/>
        </authorList>
    </citation>
    <scope>NUCLEOTIDE SEQUENCE [LARGE SCALE GENOMIC DNA]</scope>
    <source>
        <strain evidence="3">U-32</strain>
    </source>
</reference>
<name>A0A0H3DC53_AMYMU</name>
<evidence type="ECO:0000313" key="3">
    <source>
        <dbReference type="Proteomes" id="UP000000328"/>
    </source>
</evidence>
<evidence type="ECO:0000256" key="1">
    <source>
        <dbReference type="SAM" id="MobiDB-lite"/>
    </source>
</evidence>
<dbReference type="InterPro" id="IPR000415">
    <property type="entry name" value="Nitroreductase-like"/>
</dbReference>
<dbReference type="PATRIC" id="fig|749927.5.peg.5664"/>
<sequence>MMSRPLPAVFDQALASAVRAPSPHNTQPWRFVVEHEVIEIWLDRDRVLDIADPHGREARLACGAAAFNLVICLRANGLAAIVRMLPDPAEPDLVAVIRLDGNQKGTAAERKLAEAVFRRHTNRRPMLDKEVPSAARTALKSAALQEGGQVEYLNVSGRYSTVASLVRQAETLQSDDPAFRAEAAFWTHREPDSPDGVPRIASGPPPYGPGVVTLRASHENENLPPREYEQEPLLGVVLTRDRGPHAEVRAGMAMQRVLLTATVEGLATSFLSQPFETPRTREALGRIFAGLGQPHTLLRIGYGSPTRLTARRPIEDVLTHRAGRDVPAS</sequence>